<protein>
    <submittedName>
        <fullName evidence="1">Carbon monoxide dehydrogenase subunit G</fullName>
    </submittedName>
</protein>
<dbReference type="STRING" id="1117379.BABA_03214"/>
<dbReference type="Pfam" id="PF06240">
    <property type="entry name" value="COXG"/>
    <property type="match status" value="1"/>
</dbReference>
<dbReference type="CDD" id="cd05018">
    <property type="entry name" value="CoxG"/>
    <property type="match status" value="1"/>
</dbReference>
<evidence type="ECO:0000313" key="2">
    <source>
        <dbReference type="Proteomes" id="UP000006316"/>
    </source>
</evidence>
<dbReference type="PATRIC" id="fig|1117379.3.peg.657"/>
<dbReference type="OrthoDB" id="9787428at2"/>
<dbReference type="eggNOG" id="COG3427">
    <property type="taxonomic scope" value="Bacteria"/>
</dbReference>
<dbReference type="Proteomes" id="UP000006316">
    <property type="component" value="Unassembled WGS sequence"/>
</dbReference>
<dbReference type="EMBL" id="AJLS01000035">
    <property type="protein sequence ID" value="EKN70840.1"/>
    <property type="molecule type" value="Genomic_DNA"/>
</dbReference>
<name>K6CI51_9BACI</name>
<keyword evidence="2" id="KW-1185">Reference proteome</keyword>
<dbReference type="InterPro" id="IPR023393">
    <property type="entry name" value="START-like_dom_sf"/>
</dbReference>
<accession>K6CI51</accession>
<reference evidence="1 2" key="1">
    <citation type="journal article" date="2012" name="Front. Microbiol.">
        <title>Redundancy and modularity in membrane-associated dissimilatory nitrate reduction in Bacillus.</title>
        <authorList>
            <person name="Heylen K."/>
            <person name="Keltjens J."/>
        </authorList>
    </citation>
    <scope>NUCLEOTIDE SEQUENCE [LARGE SCALE GENOMIC DNA]</scope>
    <source>
        <strain evidence="2">LMG 21833T</strain>
    </source>
</reference>
<dbReference type="InterPro" id="IPR010419">
    <property type="entry name" value="CO_DH_gsu"/>
</dbReference>
<comment type="caution">
    <text evidence="1">The sequence shown here is derived from an EMBL/GenBank/DDBJ whole genome shotgun (WGS) entry which is preliminary data.</text>
</comment>
<proteinExistence type="predicted"/>
<dbReference type="PANTHER" id="PTHR38588:SF1">
    <property type="entry name" value="BLL0334 PROTEIN"/>
    <property type="match status" value="1"/>
</dbReference>
<dbReference type="Gene3D" id="3.30.530.20">
    <property type="match status" value="1"/>
</dbReference>
<dbReference type="SUPFAM" id="SSF55961">
    <property type="entry name" value="Bet v1-like"/>
    <property type="match status" value="1"/>
</dbReference>
<sequence length="155" mass="17409">MKINYEYTFGLPRNIVWKYLMDKVVLRKAIPGCRTFVERSKGVYEAEVEISIGPLQDVFTLEIRIDHLKPPSSYRMYMKGKGNVGEINGTADMLLQELGSSTIVNCLAEAQVSGALALLGQRILESGAKKILDSFFQTVEKEIKGTIYQTRKSGR</sequence>
<gene>
    <name evidence="1" type="ORF">BABA_03214</name>
</gene>
<dbReference type="PANTHER" id="PTHR38588">
    <property type="entry name" value="BLL0334 PROTEIN"/>
    <property type="match status" value="1"/>
</dbReference>
<dbReference type="RefSeq" id="WP_007083682.1">
    <property type="nucleotide sequence ID" value="NZ_AJLS01000035.1"/>
</dbReference>
<evidence type="ECO:0000313" key="1">
    <source>
        <dbReference type="EMBL" id="EKN70840.1"/>
    </source>
</evidence>
<organism evidence="1 2">
    <name type="scientific">Neobacillus bataviensis LMG 21833</name>
    <dbReference type="NCBI Taxonomy" id="1117379"/>
    <lineage>
        <taxon>Bacteria</taxon>
        <taxon>Bacillati</taxon>
        <taxon>Bacillota</taxon>
        <taxon>Bacilli</taxon>
        <taxon>Bacillales</taxon>
        <taxon>Bacillaceae</taxon>
        <taxon>Neobacillus</taxon>
    </lineage>
</organism>
<dbReference type="AlphaFoldDB" id="K6CI51"/>